<dbReference type="Proteomes" id="UP000077154">
    <property type="component" value="Unassembled WGS sequence"/>
</dbReference>
<sequence>MRRRFSSISLRQRSPLPTRRRLPTTTMSSATLSRTPPQYSELFDSDNPIADVFSDSFSSSQRLSSLNQVPPGLEYIGKLNQFKWTKDTHDIFIEWWKLSRWYEQHSEQHSDHTTKLLTKIAWDSTNRSSQYWRSYHQEQTGFLENHASFVLIVRRPLRILQSSLLAQSLWQHILHQTFAKRSHGWVRIVSIKCESIKCDLNKIIFSHKRYFMNKFYTQLSRLIARSAQSRILTKTL</sequence>
<dbReference type="GeneID" id="36290488"/>
<evidence type="ECO:0000313" key="2">
    <source>
        <dbReference type="EMBL" id="OAF56131.1"/>
    </source>
</evidence>
<proteinExistence type="predicted"/>
<dbReference type="EMBL" id="KV441405">
    <property type="protein sequence ID" value="OAF56131.1"/>
    <property type="molecule type" value="Genomic_DNA"/>
</dbReference>
<dbReference type="AlphaFoldDB" id="A0A177A4F2"/>
<reference evidence="2" key="1">
    <citation type="submission" date="2016-03" db="EMBL/GenBank/DDBJ databases">
        <title>Updated assembly of Pseudogymnoascus destructans, the fungus causing white-nose syndrome of bats.</title>
        <authorList>
            <person name="Palmer J.M."/>
            <person name="Drees K.P."/>
            <person name="Foster J.T."/>
            <person name="Lindner D.L."/>
        </authorList>
    </citation>
    <scope>NUCLEOTIDE SEQUENCE [LARGE SCALE GENOMIC DNA]</scope>
    <source>
        <strain evidence="2">20631-21</strain>
    </source>
</reference>
<evidence type="ECO:0000256" key="1">
    <source>
        <dbReference type="SAM" id="MobiDB-lite"/>
    </source>
</evidence>
<feature type="compositionally biased region" description="Low complexity" evidence="1">
    <location>
        <begin position="16"/>
        <end position="29"/>
    </location>
</feature>
<accession>A0A177A4F2</accession>
<feature type="region of interest" description="Disordered" evidence="1">
    <location>
        <begin position="16"/>
        <end position="37"/>
    </location>
</feature>
<organism evidence="2">
    <name type="scientific">Pseudogymnoascus destructans</name>
    <dbReference type="NCBI Taxonomy" id="655981"/>
    <lineage>
        <taxon>Eukaryota</taxon>
        <taxon>Fungi</taxon>
        <taxon>Dikarya</taxon>
        <taxon>Ascomycota</taxon>
        <taxon>Pezizomycotina</taxon>
        <taxon>Leotiomycetes</taxon>
        <taxon>Thelebolales</taxon>
        <taxon>Thelebolaceae</taxon>
        <taxon>Pseudogymnoascus</taxon>
    </lineage>
</organism>
<name>A0A177A4F2_9PEZI</name>
<dbReference type="RefSeq" id="XP_024321429.1">
    <property type="nucleotide sequence ID" value="XM_024471013.1"/>
</dbReference>
<protein>
    <submittedName>
        <fullName evidence="2">Uncharacterized protein</fullName>
    </submittedName>
</protein>
<gene>
    <name evidence="2" type="ORF">VC83_07443</name>
</gene>